<comment type="caution">
    <text evidence="3">The sequence shown here is derived from an EMBL/GenBank/DDBJ whole genome shotgun (WGS) entry which is preliminary data.</text>
</comment>
<feature type="region of interest" description="Disordered" evidence="2">
    <location>
        <begin position="1"/>
        <end position="48"/>
    </location>
</feature>
<accession>A0ABN9TV02</accession>
<sequence>MSGKEKGKRLGGPTGSTPEKQKKKKEEELDGGADSAIDSARGSGDGVFVAASPPQWFKDFDARLSKQIEGITTDLNGMKDMIDKARMEAQDARRAAEEAQEKMEEVEMDVEGIRNDLEEMYLTKKEIEDKLQAMVEDGIEKALKDKDDQQAQQPQHPHDDRELQVIVGGLTDEEDEDRIVKQISDVVEKNGMKDKIANISTFIDPAKIGVLEFTNDSTKRGFLKKMRGRETKWECGRKMWFTSNNTIEKRIIDKTMGQIKHHLMNKGFEQKTIRIFWDTGVIRMKGVKVAEVKGDGSFETYGDGDAVKQDVMTFMEQWRKNRDIE</sequence>
<proteinExistence type="predicted"/>
<gene>
    <name evidence="3" type="ORF">PCOR1329_LOCUS42422</name>
</gene>
<dbReference type="Proteomes" id="UP001189429">
    <property type="component" value="Unassembled WGS sequence"/>
</dbReference>
<reference evidence="3" key="1">
    <citation type="submission" date="2023-10" db="EMBL/GenBank/DDBJ databases">
        <authorList>
            <person name="Chen Y."/>
            <person name="Shah S."/>
            <person name="Dougan E. K."/>
            <person name="Thang M."/>
            <person name="Chan C."/>
        </authorList>
    </citation>
    <scope>NUCLEOTIDE SEQUENCE [LARGE SCALE GENOMIC DNA]</scope>
</reference>
<dbReference type="EMBL" id="CAUYUJ010015095">
    <property type="protein sequence ID" value="CAK0849826.1"/>
    <property type="molecule type" value="Genomic_DNA"/>
</dbReference>
<keyword evidence="1" id="KW-0175">Coiled coil</keyword>
<evidence type="ECO:0000313" key="3">
    <source>
        <dbReference type="EMBL" id="CAK0849826.1"/>
    </source>
</evidence>
<evidence type="ECO:0000313" key="4">
    <source>
        <dbReference type="Proteomes" id="UP001189429"/>
    </source>
</evidence>
<evidence type="ECO:0000256" key="1">
    <source>
        <dbReference type="SAM" id="Coils"/>
    </source>
</evidence>
<evidence type="ECO:0000256" key="2">
    <source>
        <dbReference type="SAM" id="MobiDB-lite"/>
    </source>
</evidence>
<feature type="coiled-coil region" evidence="1">
    <location>
        <begin position="75"/>
        <end position="137"/>
    </location>
</feature>
<name>A0ABN9TV02_9DINO</name>
<dbReference type="Gene3D" id="1.20.5.1160">
    <property type="entry name" value="Vasodilator-stimulated phosphoprotein"/>
    <property type="match status" value="1"/>
</dbReference>
<organism evidence="3 4">
    <name type="scientific">Prorocentrum cordatum</name>
    <dbReference type="NCBI Taxonomy" id="2364126"/>
    <lineage>
        <taxon>Eukaryota</taxon>
        <taxon>Sar</taxon>
        <taxon>Alveolata</taxon>
        <taxon>Dinophyceae</taxon>
        <taxon>Prorocentrales</taxon>
        <taxon>Prorocentraceae</taxon>
        <taxon>Prorocentrum</taxon>
    </lineage>
</organism>
<keyword evidence="4" id="KW-1185">Reference proteome</keyword>
<protein>
    <submittedName>
        <fullName evidence="3">Uncharacterized protein</fullName>
    </submittedName>
</protein>